<gene>
    <name evidence="2" type="ORF">AVEN_183535_1</name>
</gene>
<proteinExistence type="predicted"/>
<feature type="region of interest" description="Disordered" evidence="1">
    <location>
        <begin position="102"/>
        <end position="145"/>
    </location>
</feature>
<feature type="compositionally biased region" description="Basic and acidic residues" evidence="1">
    <location>
        <begin position="102"/>
        <end position="132"/>
    </location>
</feature>
<evidence type="ECO:0000256" key="1">
    <source>
        <dbReference type="SAM" id="MobiDB-lite"/>
    </source>
</evidence>
<dbReference type="EMBL" id="BGPR01000922">
    <property type="protein sequence ID" value="GBM40218.1"/>
    <property type="molecule type" value="Genomic_DNA"/>
</dbReference>
<sequence>MKSETFRIKFTQNQRRPGALWKELVFELRNYCDGWVEGLNVKDFKSLKDLMIADQLKRRVSSDVKDHFLDEWGELIDPLVLAGKLDQYESVRGNRKINPVRVAERKPLDRARPSLPKKEHPAKGEEKTEHQFSKSSAPKENWRNEKFERRTTSACYICH</sequence>
<name>A0A4Y2FI63_ARAVE</name>
<accession>A0A4Y2FI63</accession>
<comment type="caution">
    <text evidence="2">The sequence shown here is derived from an EMBL/GenBank/DDBJ whole genome shotgun (WGS) entry which is preliminary data.</text>
</comment>
<reference evidence="2 3" key="1">
    <citation type="journal article" date="2019" name="Sci. Rep.">
        <title>Orb-weaving spider Araneus ventricosus genome elucidates the spidroin gene catalogue.</title>
        <authorList>
            <person name="Kono N."/>
            <person name="Nakamura H."/>
            <person name="Ohtoshi R."/>
            <person name="Moran D.A.P."/>
            <person name="Shinohara A."/>
            <person name="Yoshida Y."/>
            <person name="Fujiwara M."/>
            <person name="Mori M."/>
            <person name="Tomita M."/>
            <person name="Arakawa K."/>
        </authorList>
    </citation>
    <scope>NUCLEOTIDE SEQUENCE [LARGE SCALE GENOMIC DNA]</scope>
</reference>
<evidence type="ECO:0000313" key="2">
    <source>
        <dbReference type="EMBL" id="GBM40218.1"/>
    </source>
</evidence>
<dbReference type="PANTHER" id="PTHR46888">
    <property type="entry name" value="ZINC KNUCKLE DOMAINCONTAINING PROTEIN-RELATED"/>
    <property type="match status" value="1"/>
</dbReference>
<dbReference type="PANTHER" id="PTHR46888:SF1">
    <property type="entry name" value="RIBONUCLEASE H"/>
    <property type="match status" value="1"/>
</dbReference>
<protein>
    <submittedName>
        <fullName evidence="2">Uncharacterized protein</fullName>
    </submittedName>
</protein>
<keyword evidence="3" id="KW-1185">Reference proteome</keyword>
<organism evidence="2 3">
    <name type="scientific">Araneus ventricosus</name>
    <name type="common">Orbweaver spider</name>
    <name type="synonym">Epeira ventricosa</name>
    <dbReference type="NCBI Taxonomy" id="182803"/>
    <lineage>
        <taxon>Eukaryota</taxon>
        <taxon>Metazoa</taxon>
        <taxon>Ecdysozoa</taxon>
        <taxon>Arthropoda</taxon>
        <taxon>Chelicerata</taxon>
        <taxon>Arachnida</taxon>
        <taxon>Araneae</taxon>
        <taxon>Araneomorphae</taxon>
        <taxon>Entelegynae</taxon>
        <taxon>Araneoidea</taxon>
        <taxon>Araneidae</taxon>
        <taxon>Araneus</taxon>
    </lineage>
</organism>
<dbReference type="AlphaFoldDB" id="A0A4Y2FI63"/>
<dbReference type="SUPFAM" id="SSF47353">
    <property type="entry name" value="Retrovirus capsid dimerization domain-like"/>
    <property type="match status" value="1"/>
</dbReference>
<dbReference type="Proteomes" id="UP000499080">
    <property type="component" value="Unassembled WGS sequence"/>
</dbReference>
<evidence type="ECO:0000313" key="3">
    <source>
        <dbReference type="Proteomes" id="UP000499080"/>
    </source>
</evidence>